<name>A0AAQ3X147_PASNO</name>
<accession>A0AAQ3X147</accession>
<protein>
    <submittedName>
        <fullName evidence="1">Uncharacterized protein</fullName>
    </submittedName>
</protein>
<organism evidence="1 2">
    <name type="scientific">Paspalum notatum var. saurae</name>
    <dbReference type="NCBI Taxonomy" id="547442"/>
    <lineage>
        <taxon>Eukaryota</taxon>
        <taxon>Viridiplantae</taxon>
        <taxon>Streptophyta</taxon>
        <taxon>Embryophyta</taxon>
        <taxon>Tracheophyta</taxon>
        <taxon>Spermatophyta</taxon>
        <taxon>Magnoliopsida</taxon>
        <taxon>Liliopsida</taxon>
        <taxon>Poales</taxon>
        <taxon>Poaceae</taxon>
        <taxon>PACMAD clade</taxon>
        <taxon>Panicoideae</taxon>
        <taxon>Andropogonodae</taxon>
        <taxon>Paspaleae</taxon>
        <taxon>Paspalinae</taxon>
        <taxon>Paspalum</taxon>
    </lineage>
</organism>
<keyword evidence="2" id="KW-1185">Reference proteome</keyword>
<proteinExistence type="predicted"/>
<dbReference type="AlphaFoldDB" id="A0AAQ3X147"/>
<gene>
    <name evidence="1" type="ORF">U9M48_029395</name>
</gene>
<dbReference type="Proteomes" id="UP001341281">
    <property type="component" value="Chromosome 06"/>
</dbReference>
<evidence type="ECO:0000313" key="1">
    <source>
        <dbReference type="EMBL" id="WVZ82093.1"/>
    </source>
</evidence>
<sequence length="68" mass="7684">MRARMLADSLTEFFDLFMFHRIVIVSKARSGAGGSYDSEGWPWGYLKIGIYTADFNISTLRNEISCAV</sequence>
<evidence type="ECO:0000313" key="2">
    <source>
        <dbReference type="Proteomes" id="UP001341281"/>
    </source>
</evidence>
<dbReference type="EMBL" id="CP144750">
    <property type="protein sequence ID" value="WVZ82093.1"/>
    <property type="molecule type" value="Genomic_DNA"/>
</dbReference>
<reference evidence="1 2" key="1">
    <citation type="submission" date="2024-02" db="EMBL/GenBank/DDBJ databases">
        <title>High-quality chromosome-scale genome assembly of Pensacola bahiagrass (Paspalum notatum Flugge var. saurae).</title>
        <authorList>
            <person name="Vega J.M."/>
            <person name="Podio M."/>
            <person name="Orjuela J."/>
            <person name="Siena L.A."/>
            <person name="Pessino S.C."/>
            <person name="Combes M.C."/>
            <person name="Mariac C."/>
            <person name="Albertini E."/>
            <person name="Pupilli F."/>
            <person name="Ortiz J.P.A."/>
            <person name="Leblanc O."/>
        </authorList>
    </citation>
    <scope>NUCLEOTIDE SEQUENCE [LARGE SCALE GENOMIC DNA]</scope>
    <source>
        <strain evidence="1">R1</strain>
        <tissue evidence="1">Leaf</tissue>
    </source>
</reference>